<dbReference type="Proteomes" id="UP000499080">
    <property type="component" value="Unassembled WGS sequence"/>
</dbReference>
<evidence type="ECO:0000256" key="1">
    <source>
        <dbReference type="SAM" id="MobiDB-lite"/>
    </source>
</evidence>
<accession>A0A4Y2PDC5</accession>
<feature type="region of interest" description="Disordered" evidence="1">
    <location>
        <begin position="28"/>
        <end position="49"/>
    </location>
</feature>
<sequence>MKSPRSNFRHVNTKARIAMLCRTKGSPFRPHSLYNDEHPATSVGDRNKPPFRTAILRLPSCSSGLMKRSKLRGGDYGYEKGSYWSPGRDLRSHVSNL</sequence>
<evidence type="ECO:0000313" key="3">
    <source>
        <dbReference type="Proteomes" id="UP000499080"/>
    </source>
</evidence>
<protein>
    <submittedName>
        <fullName evidence="2">Uncharacterized protein</fullName>
    </submittedName>
</protein>
<keyword evidence="3" id="KW-1185">Reference proteome</keyword>
<name>A0A4Y2PDC5_ARAVE</name>
<reference evidence="2 3" key="1">
    <citation type="journal article" date="2019" name="Sci. Rep.">
        <title>Orb-weaving spider Araneus ventricosus genome elucidates the spidroin gene catalogue.</title>
        <authorList>
            <person name="Kono N."/>
            <person name="Nakamura H."/>
            <person name="Ohtoshi R."/>
            <person name="Moran D.A.P."/>
            <person name="Shinohara A."/>
            <person name="Yoshida Y."/>
            <person name="Fujiwara M."/>
            <person name="Mori M."/>
            <person name="Tomita M."/>
            <person name="Arakawa K."/>
        </authorList>
    </citation>
    <scope>NUCLEOTIDE SEQUENCE [LARGE SCALE GENOMIC DNA]</scope>
</reference>
<evidence type="ECO:0000313" key="2">
    <source>
        <dbReference type="EMBL" id="GBN49112.1"/>
    </source>
</evidence>
<dbReference type="EMBL" id="BGPR01011003">
    <property type="protein sequence ID" value="GBN49112.1"/>
    <property type="molecule type" value="Genomic_DNA"/>
</dbReference>
<feature type="compositionally biased region" description="Basic and acidic residues" evidence="1">
    <location>
        <begin position="88"/>
        <end position="97"/>
    </location>
</feature>
<comment type="caution">
    <text evidence="2">The sequence shown here is derived from an EMBL/GenBank/DDBJ whole genome shotgun (WGS) entry which is preliminary data.</text>
</comment>
<gene>
    <name evidence="2" type="ORF">AVEN_54369_1</name>
</gene>
<feature type="region of interest" description="Disordered" evidence="1">
    <location>
        <begin position="67"/>
        <end position="97"/>
    </location>
</feature>
<proteinExistence type="predicted"/>
<dbReference type="AlphaFoldDB" id="A0A4Y2PDC5"/>
<organism evidence="2 3">
    <name type="scientific">Araneus ventricosus</name>
    <name type="common">Orbweaver spider</name>
    <name type="synonym">Epeira ventricosa</name>
    <dbReference type="NCBI Taxonomy" id="182803"/>
    <lineage>
        <taxon>Eukaryota</taxon>
        <taxon>Metazoa</taxon>
        <taxon>Ecdysozoa</taxon>
        <taxon>Arthropoda</taxon>
        <taxon>Chelicerata</taxon>
        <taxon>Arachnida</taxon>
        <taxon>Araneae</taxon>
        <taxon>Araneomorphae</taxon>
        <taxon>Entelegynae</taxon>
        <taxon>Araneoidea</taxon>
        <taxon>Araneidae</taxon>
        <taxon>Araneus</taxon>
    </lineage>
</organism>